<dbReference type="PROSITE" id="PS50102">
    <property type="entry name" value="RRM"/>
    <property type="match status" value="1"/>
</dbReference>
<proteinExistence type="predicted"/>
<dbReference type="InterPro" id="IPR012677">
    <property type="entry name" value="Nucleotide-bd_a/b_plait_sf"/>
</dbReference>
<feature type="compositionally biased region" description="Polar residues" evidence="3">
    <location>
        <begin position="389"/>
        <end position="398"/>
    </location>
</feature>
<dbReference type="PANTHER" id="PTHR48029">
    <property type="entry name" value="NUCLEOLAR PROTEIN 8"/>
    <property type="match status" value="1"/>
</dbReference>
<feature type="region of interest" description="Disordered" evidence="3">
    <location>
        <begin position="271"/>
        <end position="304"/>
    </location>
</feature>
<feature type="region of interest" description="Disordered" evidence="3">
    <location>
        <begin position="334"/>
        <end position="436"/>
    </location>
</feature>
<dbReference type="EMBL" id="GGFJ01003218">
    <property type="protein sequence ID" value="MBW52359.1"/>
    <property type="molecule type" value="Transcribed_RNA"/>
</dbReference>
<dbReference type="SMART" id="SM00360">
    <property type="entry name" value="RRM"/>
    <property type="match status" value="1"/>
</dbReference>
<evidence type="ECO:0000313" key="5">
    <source>
        <dbReference type="EMBL" id="MBW52359.1"/>
    </source>
</evidence>
<name>A0A2M4BH23_9DIPT</name>
<feature type="compositionally biased region" description="Basic and acidic residues" evidence="3">
    <location>
        <begin position="211"/>
        <end position="238"/>
    </location>
</feature>
<feature type="compositionally biased region" description="Basic and acidic residues" evidence="3">
    <location>
        <begin position="422"/>
        <end position="436"/>
    </location>
</feature>
<dbReference type="GO" id="GO:0003723">
    <property type="term" value="F:RNA binding"/>
    <property type="evidence" value="ECO:0007669"/>
    <property type="project" value="UniProtKB-UniRule"/>
</dbReference>
<evidence type="ECO:0000259" key="4">
    <source>
        <dbReference type="PROSITE" id="PS50102"/>
    </source>
</evidence>
<sequence>MAKSFRLFVGNIPQGTSEDELRTEFGAYGVVESVEVKTKPNALSGAADTFGFVSLKTEDRIVSQCIKEFREQKYKGVFLNVSRAKESFLDRLKREREEAEAQKQNKSAVTSTVEQSNDTKPSKAQRAALPTLPSLGQAGESSSSESSESDSDEEEEASKNTSAPNRTFGVGSGSDKKEEPELVKKWNQETYIEHGKLKIIPITGQVKEVIDRSKAHKNRSADGKELSEKARIADEKRKQGLTKLSSAYEQQKLAIKNALSGEGLGSKRKIAFSDDEADDGSRPGKRKLALFDGDGDGDEYDDGFEGNFKVRKQLSGQEGQKLYEMQTAYQGDNRFRLDDRFLDKDAAKKDDQPKSKKNKIAEKERLKQLEILSNVTGKPIASDKRNEQRNAPQMQRFDPSQRNDLEHESSEDNRSKLSTIKQAERRENDYKVTDEKFYKVSDNLTGLLTGASGESNGQGGGGFSLLSMFGKASTAPDDDVESNQREQYTKGDRPKDSGARFKHESSESEEEPEDNGDQRVPDKTNDDEVAKNIAQRKAGYYSRQGIWKEKFFFLPNDSRFDDGRKFFGVFLSTSNLPQPSGDGKSSANGNAERKELAVDDFKKIYKKRRQREGKNMKMKSKLGFKVMNRRNVKK</sequence>
<evidence type="ECO:0000256" key="1">
    <source>
        <dbReference type="ARBA" id="ARBA00022884"/>
    </source>
</evidence>
<evidence type="ECO:0000256" key="2">
    <source>
        <dbReference type="PROSITE-ProRule" id="PRU00176"/>
    </source>
</evidence>
<dbReference type="InterPro" id="IPR000504">
    <property type="entry name" value="RRM_dom"/>
</dbReference>
<dbReference type="Pfam" id="PF00076">
    <property type="entry name" value="RRM_1"/>
    <property type="match status" value="1"/>
</dbReference>
<feature type="region of interest" description="Disordered" evidence="3">
    <location>
        <begin position="468"/>
        <end position="530"/>
    </location>
</feature>
<reference evidence="5" key="1">
    <citation type="submission" date="2018-01" db="EMBL/GenBank/DDBJ databases">
        <title>An insight into the sialome of Amazonian anophelines.</title>
        <authorList>
            <person name="Ribeiro J.M."/>
            <person name="Scarpassa V."/>
            <person name="Calvo E."/>
        </authorList>
    </citation>
    <scope>NUCLEOTIDE SEQUENCE</scope>
    <source>
        <tissue evidence="5">Salivary glands</tissue>
    </source>
</reference>
<accession>A0A2M4BH23</accession>
<dbReference type="PANTHER" id="PTHR48029:SF1">
    <property type="entry name" value="NUCLEOLAR PROTEIN 8"/>
    <property type="match status" value="1"/>
</dbReference>
<feature type="region of interest" description="Disordered" evidence="3">
    <location>
        <begin position="211"/>
        <end position="243"/>
    </location>
</feature>
<dbReference type="InterPro" id="IPR035979">
    <property type="entry name" value="RBD_domain_sf"/>
</dbReference>
<feature type="compositionally biased region" description="Basic and acidic residues" evidence="3">
    <location>
        <begin position="334"/>
        <end position="368"/>
    </location>
</feature>
<feature type="compositionally biased region" description="Polar residues" evidence="3">
    <location>
        <begin position="574"/>
        <end position="589"/>
    </location>
</feature>
<feature type="region of interest" description="Disordered" evidence="3">
    <location>
        <begin position="609"/>
        <end position="634"/>
    </location>
</feature>
<dbReference type="Gene3D" id="3.30.70.330">
    <property type="match status" value="1"/>
</dbReference>
<dbReference type="AlphaFoldDB" id="A0A2M4BH23"/>
<evidence type="ECO:0000256" key="3">
    <source>
        <dbReference type="SAM" id="MobiDB-lite"/>
    </source>
</evidence>
<feature type="compositionally biased region" description="Polar residues" evidence="3">
    <location>
        <begin position="104"/>
        <end position="119"/>
    </location>
</feature>
<protein>
    <submittedName>
        <fullName evidence="5">Putative rna-binding protein</fullName>
    </submittedName>
</protein>
<feature type="compositionally biased region" description="Basic and acidic residues" evidence="3">
    <location>
        <begin position="516"/>
        <end position="530"/>
    </location>
</feature>
<feature type="compositionally biased region" description="Basic and acidic residues" evidence="3">
    <location>
        <begin position="399"/>
        <end position="415"/>
    </location>
</feature>
<organism evidence="5">
    <name type="scientific">Anopheles marajoara</name>
    <dbReference type="NCBI Taxonomy" id="58244"/>
    <lineage>
        <taxon>Eukaryota</taxon>
        <taxon>Metazoa</taxon>
        <taxon>Ecdysozoa</taxon>
        <taxon>Arthropoda</taxon>
        <taxon>Hexapoda</taxon>
        <taxon>Insecta</taxon>
        <taxon>Pterygota</taxon>
        <taxon>Neoptera</taxon>
        <taxon>Endopterygota</taxon>
        <taxon>Diptera</taxon>
        <taxon>Nematocera</taxon>
        <taxon>Culicoidea</taxon>
        <taxon>Culicidae</taxon>
        <taxon>Anophelinae</taxon>
        <taxon>Anopheles</taxon>
    </lineage>
</organism>
<feature type="compositionally biased region" description="Basic and acidic residues" evidence="3">
    <location>
        <begin position="482"/>
        <end position="506"/>
    </location>
</feature>
<dbReference type="SUPFAM" id="SSF54928">
    <property type="entry name" value="RNA-binding domain, RBD"/>
    <property type="match status" value="1"/>
</dbReference>
<feature type="region of interest" description="Disordered" evidence="3">
    <location>
        <begin position="95"/>
        <end position="181"/>
    </location>
</feature>
<feature type="region of interest" description="Disordered" evidence="3">
    <location>
        <begin position="574"/>
        <end position="593"/>
    </location>
</feature>
<feature type="compositionally biased region" description="Acidic residues" evidence="3">
    <location>
        <begin position="293"/>
        <end position="304"/>
    </location>
</feature>
<keyword evidence="1 2" id="KW-0694">RNA-binding</keyword>
<feature type="domain" description="RRM" evidence="4">
    <location>
        <begin position="5"/>
        <end position="86"/>
    </location>
</feature>
<feature type="compositionally biased region" description="Acidic residues" evidence="3">
    <location>
        <begin position="147"/>
        <end position="156"/>
    </location>
</feature>